<protein>
    <submittedName>
        <fullName evidence="2">Uncharacterized protein</fullName>
    </submittedName>
</protein>
<evidence type="ECO:0000313" key="2">
    <source>
        <dbReference type="EMBL" id="QFG74083.1"/>
    </source>
</evidence>
<feature type="transmembrane region" description="Helical" evidence="1">
    <location>
        <begin position="52"/>
        <end position="73"/>
    </location>
</feature>
<keyword evidence="1" id="KW-0812">Transmembrane</keyword>
<keyword evidence="1" id="KW-0472">Membrane</keyword>
<evidence type="ECO:0000256" key="1">
    <source>
        <dbReference type="SAM" id="Phobius"/>
    </source>
</evidence>
<keyword evidence="1" id="KW-1133">Transmembrane helix</keyword>
<accession>A0A5J6VJR5</accession>
<reference evidence="2" key="1">
    <citation type="journal article" date="2019" name="Philos. Trans. R. Soc. Lond., B, Biol. Sci.">
        <title>Targeted metagenomic recovery of four divergent viruses reveals shared and distinctive characteristics of giant viruses of marine eukaryotes.</title>
        <authorList>
            <person name="Needham D.M."/>
            <person name="Poirier C."/>
            <person name="Hehenberger E."/>
            <person name="Jimenez V."/>
            <person name="Swalwell J.E."/>
            <person name="Santoro A.E."/>
            <person name="Worden A.Z."/>
        </authorList>
    </citation>
    <scope>NUCLEOTIDE SEQUENCE</scope>
    <source>
        <strain evidence="2">OPacV-662</strain>
    </source>
</reference>
<sequence>MITWSALMFLYPAYLVKPLYLKSSICLQAIMGSLVSNKWCLFLDRILILWHLYLVVKSPNGVNFIYVFIALFIKLFTRNFYPCAGTFIWHLLLLNETLIWIS</sequence>
<feature type="transmembrane region" description="Helical" evidence="1">
    <location>
        <begin position="20"/>
        <end position="40"/>
    </location>
</feature>
<proteinExistence type="predicted"/>
<name>A0A5J6VJR5_9VIRU</name>
<feature type="transmembrane region" description="Helical" evidence="1">
    <location>
        <begin position="79"/>
        <end position="101"/>
    </location>
</feature>
<organism evidence="2">
    <name type="scientific">Megaviridae environmental sample</name>
    <dbReference type="NCBI Taxonomy" id="1737588"/>
    <lineage>
        <taxon>Viruses</taxon>
        <taxon>Varidnaviria</taxon>
        <taxon>Bamfordvirae</taxon>
        <taxon>Nucleocytoviricota</taxon>
        <taxon>Megaviricetes</taxon>
        <taxon>Imitervirales</taxon>
        <taxon>Mimiviridae</taxon>
        <taxon>environmental samples</taxon>
    </lineage>
</organism>
<dbReference type="EMBL" id="MN448277">
    <property type="protein sequence ID" value="QFG74083.1"/>
    <property type="molecule type" value="Genomic_DNA"/>
</dbReference>